<dbReference type="InterPro" id="IPR019620">
    <property type="entry name" value="Metal-bd_prot_put"/>
</dbReference>
<dbReference type="EMBL" id="VKAD01000001">
    <property type="protein sequence ID" value="TXR54566.1"/>
    <property type="molecule type" value="Genomic_DNA"/>
</dbReference>
<name>A0A5C8ZCC3_9GAMM</name>
<reference evidence="1 2" key="1">
    <citation type="submission" date="2019-07" db="EMBL/GenBank/DDBJ databases">
        <title>Reinekea sp. strain SSH23 genome sequencing and assembly.</title>
        <authorList>
            <person name="Kim I."/>
        </authorList>
    </citation>
    <scope>NUCLEOTIDE SEQUENCE [LARGE SCALE GENOMIC DNA]</scope>
    <source>
        <strain evidence="1 2">SSH23</strain>
    </source>
</reference>
<sequence>MQSIHGHDVMQMMINSNQSYSKASLIEKINQQFGEQCRFHTCSAEDMDAAQLVDFLAQQGKFFEQADGFRTDDSKMCNHE</sequence>
<dbReference type="Pfam" id="PF10678">
    <property type="entry name" value="DUF2492"/>
    <property type="match status" value="1"/>
</dbReference>
<evidence type="ECO:0000313" key="2">
    <source>
        <dbReference type="Proteomes" id="UP000321764"/>
    </source>
</evidence>
<dbReference type="NCBIfam" id="TIGR03853">
    <property type="entry name" value="matur_matur"/>
    <property type="match status" value="1"/>
</dbReference>
<evidence type="ECO:0000313" key="1">
    <source>
        <dbReference type="EMBL" id="TXR54566.1"/>
    </source>
</evidence>
<organism evidence="1 2">
    <name type="scientific">Reinekea thalattae</name>
    <dbReference type="NCBI Taxonomy" id="2593301"/>
    <lineage>
        <taxon>Bacteria</taxon>
        <taxon>Pseudomonadati</taxon>
        <taxon>Pseudomonadota</taxon>
        <taxon>Gammaproteobacteria</taxon>
        <taxon>Oceanospirillales</taxon>
        <taxon>Saccharospirillaceae</taxon>
        <taxon>Reinekea</taxon>
    </lineage>
</organism>
<keyword evidence="2" id="KW-1185">Reference proteome</keyword>
<comment type="caution">
    <text evidence="1">The sequence shown here is derived from an EMBL/GenBank/DDBJ whole genome shotgun (WGS) entry which is preliminary data.</text>
</comment>
<gene>
    <name evidence="1" type="ORF">FME95_08525</name>
</gene>
<proteinExistence type="predicted"/>
<protein>
    <submittedName>
        <fullName evidence="1">DUF2492 family protein</fullName>
    </submittedName>
</protein>
<accession>A0A5C8ZCC3</accession>
<dbReference type="RefSeq" id="WP_147713964.1">
    <property type="nucleotide sequence ID" value="NZ_VKAD01000001.1"/>
</dbReference>
<dbReference type="AlphaFoldDB" id="A0A5C8ZCC3"/>
<dbReference type="Proteomes" id="UP000321764">
    <property type="component" value="Unassembled WGS sequence"/>
</dbReference>
<dbReference type="OrthoDB" id="285410at2"/>